<comment type="caution">
    <text evidence="1">The sequence shown here is derived from an EMBL/GenBank/DDBJ whole genome shotgun (WGS) entry which is preliminary data.</text>
</comment>
<sequence length="77" mass="8129">MAHVMNTLNGSFAATIVSAFAAIGTKIEAGFEALAAANSCSHISKAMNNMTDADLADKYGINRDQINAYVFRETALS</sequence>
<keyword evidence="2" id="KW-1185">Reference proteome</keyword>
<evidence type="ECO:0000313" key="1">
    <source>
        <dbReference type="EMBL" id="GLQ34291.1"/>
    </source>
</evidence>
<organism evidence="1 2">
    <name type="scientific">Amylibacter marinus</name>
    <dbReference type="NCBI Taxonomy" id="1475483"/>
    <lineage>
        <taxon>Bacteria</taxon>
        <taxon>Pseudomonadati</taxon>
        <taxon>Pseudomonadota</taxon>
        <taxon>Alphaproteobacteria</taxon>
        <taxon>Rhodobacterales</taxon>
        <taxon>Paracoccaceae</taxon>
        <taxon>Amylibacter</taxon>
    </lineage>
</organism>
<proteinExistence type="predicted"/>
<reference evidence="2" key="1">
    <citation type="journal article" date="2019" name="Int. J. Syst. Evol. Microbiol.">
        <title>The Global Catalogue of Microorganisms (GCM) 10K type strain sequencing project: providing services to taxonomists for standard genome sequencing and annotation.</title>
        <authorList>
            <consortium name="The Broad Institute Genomics Platform"/>
            <consortium name="The Broad Institute Genome Sequencing Center for Infectious Disease"/>
            <person name="Wu L."/>
            <person name="Ma J."/>
        </authorList>
    </citation>
    <scope>NUCLEOTIDE SEQUENCE [LARGE SCALE GENOMIC DNA]</scope>
    <source>
        <strain evidence="2">NBRC 110140</strain>
    </source>
</reference>
<accession>A0ABQ5VSD8</accession>
<gene>
    <name evidence="1" type="ORF">GCM10007939_05740</name>
</gene>
<evidence type="ECO:0000313" key="2">
    <source>
        <dbReference type="Proteomes" id="UP001156694"/>
    </source>
</evidence>
<dbReference type="Proteomes" id="UP001156694">
    <property type="component" value="Unassembled WGS sequence"/>
</dbReference>
<name>A0ABQ5VSD8_9RHOB</name>
<dbReference type="EMBL" id="BSNN01000002">
    <property type="protein sequence ID" value="GLQ34291.1"/>
    <property type="molecule type" value="Genomic_DNA"/>
</dbReference>
<protein>
    <submittedName>
        <fullName evidence="1">Uncharacterized protein</fullName>
    </submittedName>
</protein>